<dbReference type="InterPro" id="IPR050134">
    <property type="entry name" value="NAD-dep_sirtuin_deacylases"/>
</dbReference>
<dbReference type="Proteomes" id="UP000887574">
    <property type="component" value="Unplaced"/>
</dbReference>
<evidence type="ECO:0000256" key="4">
    <source>
        <dbReference type="SAM" id="MobiDB-lite"/>
    </source>
</evidence>
<dbReference type="Pfam" id="PF02146">
    <property type="entry name" value="SIR2"/>
    <property type="match status" value="1"/>
</dbReference>
<dbReference type="Gene3D" id="3.40.50.1220">
    <property type="entry name" value="TPP-binding domain"/>
    <property type="match status" value="1"/>
</dbReference>
<dbReference type="GO" id="GO:0046872">
    <property type="term" value="F:metal ion binding"/>
    <property type="evidence" value="ECO:0007669"/>
    <property type="project" value="UniProtKB-KW"/>
</dbReference>
<organism evidence="6 7">
    <name type="scientific">Ditylenchus dipsaci</name>
    <dbReference type="NCBI Taxonomy" id="166011"/>
    <lineage>
        <taxon>Eukaryota</taxon>
        <taxon>Metazoa</taxon>
        <taxon>Ecdysozoa</taxon>
        <taxon>Nematoda</taxon>
        <taxon>Chromadorea</taxon>
        <taxon>Rhabditida</taxon>
        <taxon>Tylenchina</taxon>
        <taxon>Tylenchomorpha</taxon>
        <taxon>Sphaerularioidea</taxon>
        <taxon>Anguinidae</taxon>
        <taxon>Anguininae</taxon>
        <taxon>Ditylenchus</taxon>
    </lineage>
</organism>
<evidence type="ECO:0000256" key="1">
    <source>
        <dbReference type="ARBA" id="ARBA00022679"/>
    </source>
</evidence>
<evidence type="ECO:0000259" key="5">
    <source>
        <dbReference type="PROSITE" id="PS50305"/>
    </source>
</evidence>
<evidence type="ECO:0000256" key="2">
    <source>
        <dbReference type="ARBA" id="ARBA00023027"/>
    </source>
</evidence>
<dbReference type="GO" id="GO:0005759">
    <property type="term" value="C:mitochondrial matrix"/>
    <property type="evidence" value="ECO:0007669"/>
    <property type="project" value="TreeGrafter"/>
</dbReference>
<feature type="binding site" evidence="3">
    <location>
        <position position="330"/>
    </location>
    <ligand>
        <name>Zn(2+)</name>
        <dbReference type="ChEBI" id="CHEBI:29105"/>
    </ligand>
</feature>
<proteinExistence type="predicted"/>
<dbReference type="PROSITE" id="PS50305">
    <property type="entry name" value="SIRTUIN"/>
    <property type="match status" value="1"/>
</dbReference>
<dbReference type="SUPFAM" id="SSF52467">
    <property type="entry name" value="DHS-like NAD/FAD-binding domain"/>
    <property type="match status" value="1"/>
</dbReference>
<dbReference type="GO" id="GO:0017136">
    <property type="term" value="F:histone deacetylase activity, NAD-dependent"/>
    <property type="evidence" value="ECO:0007669"/>
    <property type="project" value="TreeGrafter"/>
</dbReference>
<accession>A0A915EE91</accession>
<name>A0A915EE91_9BILA</name>
<keyword evidence="2" id="KW-0520">NAD</keyword>
<dbReference type="WBParaSite" id="jg5748">
    <property type="protein sequence ID" value="jg5748"/>
    <property type="gene ID" value="jg5748"/>
</dbReference>
<feature type="active site" description="Proton acceptor" evidence="3">
    <location>
        <position position="319"/>
    </location>
</feature>
<dbReference type="InterPro" id="IPR029035">
    <property type="entry name" value="DHS-like_NAD/FAD-binding_dom"/>
</dbReference>
<dbReference type="InterPro" id="IPR026590">
    <property type="entry name" value="Ssirtuin_cat_dom"/>
</dbReference>
<dbReference type="InterPro" id="IPR003000">
    <property type="entry name" value="Sirtuin"/>
</dbReference>
<feature type="region of interest" description="Disordered" evidence="4">
    <location>
        <begin position="88"/>
        <end position="145"/>
    </location>
</feature>
<evidence type="ECO:0000313" key="7">
    <source>
        <dbReference type="WBParaSite" id="jg5748"/>
    </source>
</evidence>
<feature type="compositionally biased region" description="Basic residues" evidence="4">
    <location>
        <begin position="122"/>
        <end position="137"/>
    </location>
</feature>
<keyword evidence="1" id="KW-0808">Transferase</keyword>
<feature type="binding site" evidence="3">
    <location>
        <position position="382"/>
    </location>
    <ligand>
        <name>Zn(2+)</name>
        <dbReference type="ChEBI" id="CHEBI:29105"/>
    </ligand>
</feature>
<evidence type="ECO:0000313" key="6">
    <source>
        <dbReference type="Proteomes" id="UP000887574"/>
    </source>
</evidence>
<feature type="binding site" evidence="3">
    <location>
        <position position="379"/>
    </location>
    <ligand>
        <name>Zn(2+)</name>
        <dbReference type="ChEBI" id="CHEBI:29105"/>
    </ligand>
</feature>
<protein>
    <submittedName>
        <fullName evidence="7">Deacetylase sirtuin-type domain-containing protein</fullName>
    </submittedName>
</protein>
<dbReference type="PANTHER" id="PTHR11085">
    <property type="entry name" value="NAD-DEPENDENT PROTEIN DEACYLASE SIRTUIN-5, MITOCHONDRIAL-RELATED"/>
    <property type="match status" value="1"/>
</dbReference>
<dbReference type="AlphaFoldDB" id="A0A915EE91"/>
<keyword evidence="3" id="KW-0862">Zinc</keyword>
<feature type="domain" description="Deacetylase sirtuin-type" evidence="5">
    <location>
        <begin position="202"/>
        <end position="475"/>
    </location>
</feature>
<feature type="binding site" evidence="3">
    <location>
        <position position="327"/>
    </location>
    <ligand>
        <name>Zn(2+)</name>
        <dbReference type="ChEBI" id="CHEBI:29105"/>
    </ligand>
</feature>
<dbReference type="PANTHER" id="PTHR11085:SF10">
    <property type="entry name" value="NAD-DEPENDENT PROTEIN DEACYLASE SIRTUIN-5, MITOCHONDRIAL-RELATED"/>
    <property type="match status" value="1"/>
</dbReference>
<reference evidence="7" key="1">
    <citation type="submission" date="2022-11" db="UniProtKB">
        <authorList>
            <consortium name="WormBaseParasite"/>
        </authorList>
    </citation>
    <scope>IDENTIFICATION</scope>
</reference>
<keyword evidence="6" id="KW-1185">Reference proteome</keyword>
<dbReference type="GO" id="GO:0070403">
    <property type="term" value="F:NAD+ binding"/>
    <property type="evidence" value="ECO:0007669"/>
    <property type="project" value="InterPro"/>
</dbReference>
<keyword evidence="3" id="KW-0479">Metal-binding</keyword>
<sequence>MTSNVVCGVMEYSAVDDSIHPSLSLSSAIPMERKVHKYLQVVGTLPAEVERRRLKTAQLAYRKDDKILRSFRYTGDLNAPIKKKIAKMPKAASPMEEEWQSTDDGGLMDTDTDSNEYPVVQKPRKRKESTHTAHKKSIAMESRRPSVHAASNHDFGLSVFDYDPSFMDIGLTAVQNVDQPEIAIPLFRKMTCWTDHSKDLARHVLDDSATFRMKKANYRYLGGIDKLLVLTGAGISTESGIPDYRSEGVDKFMKNESWRQRYWARNYVAWSRFSTAPFNKTHATIADWEISNNRFLWLITQNVDGLHTLAGSNRQTELHGCTKQTICMNCKEKYPRAVVQDWITEMNKDWTVTEIGEVAPDGDVEIPISALHSFNTPYCPNCGAEKGILKTDVVFFGDCIQKDVAQQCNDKSHGLTVEMKSHTTYSLIWSFLFLYYWMALAASADKDASSYGKSVKSLQKCSGTFEQSVNKCLQPILSYANSIQQKTDGTHFSPLQGGDIFKHLCLLYNQFQECTRSTNCESISIKAVDASYGYMCGQGYTLFEEHAACGNEPEYTSCKHAADQSMEDALKLKQNSVDMYFNRLCSVMEDYLSCCRPFVKHKCGQQAWQLVAQITIDSLHVTMPACDVMKTIF</sequence>
<evidence type="ECO:0000256" key="3">
    <source>
        <dbReference type="PROSITE-ProRule" id="PRU00236"/>
    </source>
</evidence>